<evidence type="ECO:0000313" key="2">
    <source>
        <dbReference type="EMBL" id="MCT7376747.1"/>
    </source>
</evidence>
<name>A0ABT2LQB7_9HYPH</name>
<comment type="caution">
    <text evidence="2">The sequence shown here is derived from an EMBL/GenBank/DDBJ whole genome shotgun (WGS) entry which is preliminary data.</text>
</comment>
<dbReference type="SUPFAM" id="SSF89796">
    <property type="entry name" value="CoA-transferase family III (CaiB/BaiF)"/>
    <property type="match status" value="1"/>
</dbReference>
<proteinExistence type="predicted"/>
<dbReference type="PANTHER" id="PTHR48207">
    <property type="entry name" value="SUCCINATE--HYDROXYMETHYLGLUTARATE COA-TRANSFERASE"/>
    <property type="match status" value="1"/>
</dbReference>
<dbReference type="GO" id="GO:0016740">
    <property type="term" value="F:transferase activity"/>
    <property type="evidence" value="ECO:0007669"/>
    <property type="project" value="UniProtKB-KW"/>
</dbReference>
<protein>
    <submittedName>
        <fullName evidence="2">CoA transferase</fullName>
    </submittedName>
</protein>
<dbReference type="RefSeq" id="WP_260904915.1">
    <property type="nucleotide sequence ID" value="NZ_JAOCZP010000005.1"/>
</dbReference>
<evidence type="ECO:0000313" key="3">
    <source>
        <dbReference type="Proteomes" id="UP001320831"/>
    </source>
</evidence>
<keyword evidence="3" id="KW-1185">Reference proteome</keyword>
<sequence>MPSFPPLSGLLVVAIEQAVAAPFCTCKLADTGARVIKVERAEGDFARNYDRFAGGQSSYFVWLNRGKESIALDLKATEDLKLLKSMIARADVLVQNMAPGALDRLGLGAETLGPLNPRLIQCNISGFGNDGPYRDKKAYDLLVQAESGLASVTGSSAEPARVGVSVCDIGTGMYAHAAILEALIRRRATGTGEIIDIAMFDAMADWMAVPLLQAEGSGENPPRLGLKHPSIAPYGLFGCKDGNEVVIAIQNEREWRAFCRLVLEDEKLADDPRFRDPSARVANRGELDGHIGTIFRRMDHEAVAGRLEAARIAYATVNTPLDLCRHPHLRRIEVATPGGRISFPAPPAVTRGESRSFAAVPELDAHGVAIREEFGGKA</sequence>
<dbReference type="Pfam" id="PF02515">
    <property type="entry name" value="CoA_transf_3"/>
    <property type="match status" value="1"/>
</dbReference>
<evidence type="ECO:0000256" key="1">
    <source>
        <dbReference type="ARBA" id="ARBA00022679"/>
    </source>
</evidence>
<dbReference type="PANTHER" id="PTHR48207:SF3">
    <property type="entry name" value="SUCCINATE--HYDROXYMETHYLGLUTARATE COA-TRANSFERASE"/>
    <property type="match status" value="1"/>
</dbReference>
<reference evidence="2 3" key="1">
    <citation type="submission" date="2022-09" db="EMBL/GenBank/DDBJ databases">
        <title>Chelativorans salina sp. nov., a novel slightly halophilic bacterium isolated from a saline lake sediment enrichment.</title>
        <authorList>
            <person name="Gao L."/>
            <person name="Fang B.-Z."/>
            <person name="Li W.-J."/>
        </authorList>
    </citation>
    <scope>NUCLEOTIDE SEQUENCE [LARGE SCALE GENOMIC DNA]</scope>
    <source>
        <strain evidence="2 3">EGI FJ00035</strain>
    </source>
</reference>
<dbReference type="EMBL" id="JAOCZP010000005">
    <property type="protein sequence ID" value="MCT7376747.1"/>
    <property type="molecule type" value="Genomic_DNA"/>
</dbReference>
<dbReference type="InterPro" id="IPR003673">
    <property type="entry name" value="CoA-Trfase_fam_III"/>
</dbReference>
<accession>A0ABT2LQB7</accession>
<organism evidence="2 3">
    <name type="scientific">Chelativorans salis</name>
    <dbReference type="NCBI Taxonomy" id="2978478"/>
    <lineage>
        <taxon>Bacteria</taxon>
        <taxon>Pseudomonadati</taxon>
        <taxon>Pseudomonadota</taxon>
        <taxon>Alphaproteobacteria</taxon>
        <taxon>Hyphomicrobiales</taxon>
        <taxon>Phyllobacteriaceae</taxon>
        <taxon>Chelativorans</taxon>
    </lineage>
</organism>
<dbReference type="InterPro" id="IPR023606">
    <property type="entry name" value="CoA-Trfase_III_dom_1_sf"/>
</dbReference>
<dbReference type="InterPro" id="IPR050483">
    <property type="entry name" value="CoA-transferase_III_domain"/>
</dbReference>
<gene>
    <name evidence="2" type="ORF">N5A92_17075</name>
</gene>
<dbReference type="Proteomes" id="UP001320831">
    <property type="component" value="Unassembled WGS sequence"/>
</dbReference>
<keyword evidence="1 2" id="KW-0808">Transferase</keyword>
<dbReference type="Gene3D" id="3.30.1540.10">
    <property type="entry name" value="formyl-coa transferase, domain 3"/>
    <property type="match status" value="1"/>
</dbReference>
<dbReference type="InterPro" id="IPR044855">
    <property type="entry name" value="CoA-Trfase_III_dom3_sf"/>
</dbReference>
<dbReference type="Gene3D" id="3.40.50.10540">
    <property type="entry name" value="Crotonobetainyl-coa:carnitine coa-transferase, domain 1"/>
    <property type="match status" value="1"/>
</dbReference>